<keyword evidence="2" id="KW-0647">Proteasome</keyword>
<reference evidence="2" key="1">
    <citation type="journal article" date="2023" name="Nat. Commun.">
        <title>Diploid and tetraploid genomes of Acorus and the evolution of monocots.</title>
        <authorList>
            <person name="Ma L."/>
            <person name="Liu K.W."/>
            <person name="Li Z."/>
            <person name="Hsiao Y.Y."/>
            <person name="Qi Y."/>
            <person name="Fu T."/>
            <person name="Tang G.D."/>
            <person name="Zhang D."/>
            <person name="Sun W.H."/>
            <person name="Liu D.K."/>
            <person name="Li Y."/>
            <person name="Chen G.Z."/>
            <person name="Liu X.D."/>
            <person name="Liao X.Y."/>
            <person name="Jiang Y.T."/>
            <person name="Yu X."/>
            <person name="Hao Y."/>
            <person name="Huang J."/>
            <person name="Zhao X.W."/>
            <person name="Ke S."/>
            <person name="Chen Y.Y."/>
            <person name="Wu W.L."/>
            <person name="Hsu J.L."/>
            <person name="Lin Y.F."/>
            <person name="Huang M.D."/>
            <person name="Li C.Y."/>
            <person name="Huang L."/>
            <person name="Wang Z.W."/>
            <person name="Zhao X."/>
            <person name="Zhong W.Y."/>
            <person name="Peng D.H."/>
            <person name="Ahmad S."/>
            <person name="Lan S."/>
            <person name="Zhang J.S."/>
            <person name="Tsai W.C."/>
            <person name="Van de Peer Y."/>
            <person name="Liu Z.J."/>
        </authorList>
    </citation>
    <scope>NUCLEOTIDE SEQUENCE</scope>
    <source>
        <strain evidence="2">CP</strain>
    </source>
</reference>
<proteinExistence type="predicted"/>
<dbReference type="InterPro" id="IPR001353">
    <property type="entry name" value="Proteasome_sua/b"/>
</dbReference>
<dbReference type="AlphaFoldDB" id="A0AAV9DI15"/>
<dbReference type="Gene3D" id="3.60.20.10">
    <property type="entry name" value="Glutamine Phosphoribosylpyrophosphate, subunit 1, domain 1"/>
    <property type="match status" value="1"/>
</dbReference>
<keyword evidence="3" id="KW-1185">Reference proteome</keyword>
<sequence length="88" mass="9720">MGFIGRDLLNKISRKVSFYRHITSPKTLSTRPLHLTHIVLTSVKKIFKVDDPVGIAGLTADGRVLSRYLRSEASCTSLRFPSDASSST</sequence>
<dbReference type="GO" id="GO:0005839">
    <property type="term" value="C:proteasome core complex"/>
    <property type="evidence" value="ECO:0007669"/>
    <property type="project" value="InterPro"/>
</dbReference>
<evidence type="ECO:0000256" key="1">
    <source>
        <dbReference type="ARBA" id="ARBA00026071"/>
    </source>
</evidence>
<name>A0AAV9DI15_ACOCL</name>
<organism evidence="2 3">
    <name type="scientific">Acorus calamus</name>
    <name type="common">Sweet flag</name>
    <dbReference type="NCBI Taxonomy" id="4465"/>
    <lineage>
        <taxon>Eukaryota</taxon>
        <taxon>Viridiplantae</taxon>
        <taxon>Streptophyta</taxon>
        <taxon>Embryophyta</taxon>
        <taxon>Tracheophyta</taxon>
        <taxon>Spermatophyta</taxon>
        <taxon>Magnoliopsida</taxon>
        <taxon>Liliopsida</taxon>
        <taxon>Acoraceae</taxon>
        <taxon>Acorus</taxon>
    </lineage>
</organism>
<dbReference type="SUPFAM" id="SSF56235">
    <property type="entry name" value="N-terminal nucleophile aminohydrolases (Ntn hydrolases)"/>
    <property type="match status" value="1"/>
</dbReference>
<dbReference type="InterPro" id="IPR029055">
    <property type="entry name" value="Ntn_hydrolases_N"/>
</dbReference>
<dbReference type="EMBL" id="JAUJYO010000013">
    <property type="protein sequence ID" value="KAK1300838.1"/>
    <property type="molecule type" value="Genomic_DNA"/>
</dbReference>
<evidence type="ECO:0000313" key="3">
    <source>
        <dbReference type="Proteomes" id="UP001180020"/>
    </source>
</evidence>
<dbReference type="Pfam" id="PF00227">
    <property type="entry name" value="Proteasome"/>
    <property type="match status" value="1"/>
</dbReference>
<evidence type="ECO:0000313" key="2">
    <source>
        <dbReference type="EMBL" id="KAK1300838.1"/>
    </source>
</evidence>
<comment type="caution">
    <text evidence="2">The sequence shown here is derived from an EMBL/GenBank/DDBJ whole genome shotgun (WGS) entry which is preliminary data.</text>
</comment>
<dbReference type="Proteomes" id="UP001180020">
    <property type="component" value="Unassembled WGS sequence"/>
</dbReference>
<protein>
    <submittedName>
        <fullName evidence="2">Proteasome subunit alpha type-1-A</fullName>
    </submittedName>
</protein>
<gene>
    <name evidence="2" type="primary">PAF1</name>
    <name evidence="2" type="ORF">QJS10_CPB13g01730</name>
</gene>
<reference evidence="2" key="2">
    <citation type="submission" date="2023-06" db="EMBL/GenBank/DDBJ databases">
        <authorList>
            <person name="Ma L."/>
            <person name="Liu K.-W."/>
            <person name="Li Z."/>
            <person name="Hsiao Y.-Y."/>
            <person name="Qi Y."/>
            <person name="Fu T."/>
            <person name="Tang G."/>
            <person name="Zhang D."/>
            <person name="Sun W.-H."/>
            <person name="Liu D.-K."/>
            <person name="Li Y."/>
            <person name="Chen G.-Z."/>
            <person name="Liu X.-D."/>
            <person name="Liao X.-Y."/>
            <person name="Jiang Y.-T."/>
            <person name="Yu X."/>
            <person name="Hao Y."/>
            <person name="Huang J."/>
            <person name="Zhao X.-W."/>
            <person name="Ke S."/>
            <person name="Chen Y.-Y."/>
            <person name="Wu W.-L."/>
            <person name="Hsu J.-L."/>
            <person name="Lin Y.-F."/>
            <person name="Huang M.-D."/>
            <person name="Li C.-Y."/>
            <person name="Huang L."/>
            <person name="Wang Z.-W."/>
            <person name="Zhao X."/>
            <person name="Zhong W.-Y."/>
            <person name="Peng D.-H."/>
            <person name="Ahmad S."/>
            <person name="Lan S."/>
            <person name="Zhang J.-S."/>
            <person name="Tsai W.-C."/>
            <person name="Van De Peer Y."/>
            <person name="Liu Z.-J."/>
        </authorList>
    </citation>
    <scope>NUCLEOTIDE SEQUENCE</scope>
    <source>
        <strain evidence="2">CP</strain>
        <tissue evidence="2">Leaves</tissue>
    </source>
</reference>
<accession>A0AAV9DI15</accession>
<dbReference type="GO" id="GO:0051603">
    <property type="term" value="P:proteolysis involved in protein catabolic process"/>
    <property type="evidence" value="ECO:0007669"/>
    <property type="project" value="InterPro"/>
</dbReference>
<comment type="subunit">
    <text evidence="1">The 26S proteasome consists of a 20S proteasome core and two 19S regulatory subunits. The 20S proteasome core is composed of 28 subunits that are arranged in four stacked rings, resulting in a barrel-shaped structure. The two end rings are each formed by seven alpha subunits, and the two central rings are each formed by seven beta subunits. The catalytic chamber with the active sites is on the inside of the barrel.</text>
</comment>